<dbReference type="InterPro" id="IPR029063">
    <property type="entry name" value="SAM-dependent_MTases_sf"/>
</dbReference>
<feature type="domain" description="Methyltransferase type 11" evidence="1">
    <location>
        <begin position="40"/>
        <end position="129"/>
    </location>
</feature>
<dbReference type="GO" id="GO:0008757">
    <property type="term" value="F:S-adenosylmethionine-dependent methyltransferase activity"/>
    <property type="evidence" value="ECO:0007669"/>
    <property type="project" value="InterPro"/>
</dbReference>
<evidence type="ECO:0000259" key="1">
    <source>
        <dbReference type="Pfam" id="PF08241"/>
    </source>
</evidence>
<dbReference type="SUPFAM" id="SSF53335">
    <property type="entry name" value="S-adenosyl-L-methionine-dependent methyltransferases"/>
    <property type="match status" value="1"/>
</dbReference>
<dbReference type="InterPro" id="IPR013216">
    <property type="entry name" value="Methyltransf_11"/>
</dbReference>
<name>A0A1F6CPV7_9BACT</name>
<dbReference type="Gene3D" id="3.40.50.150">
    <property type="entry name" value="Vaccinia Virus protein VP39"/>
    <property type="match status" value="1"/>
</dbReference>
<dbReference type="Proteomes" id="UP000178370">
    <property type="component" value="Unassembled WGS sequence"/>
</dbReference>
<evidence type="ECO:0000313" key="2">
    <source>
        <dbReference type="EMBL" id="OGG51130.1"/>
    </source>
</evidence>
<sequence>MDESPRGISKKRQAVLDEAVSRYLEGTRTTWEDLRGKSVLDIAVDDGAFADAARQQGIDVVSMDIRRREWNRFHRHAGEKQPFVQADAATLPFAEATFDVVISHAGPFDGRSDDVFREAYRVLKPGGELRVGRVPINPEGPIPDLPEDLDERMAAVRQHSQKYVVELSKKMGFSDVEYTEHPADANGMIYCSFVFRK</sequence>
<dbReference type="EMBL" id="MFKV01000002">
    <property type="protein sequence ID" value="OGG51130.1"/>
    <property type="molecule type" value="Genomic_DNA"/>
</dbReference>
<evidence type="ECO:0000313" key="3">
    <source>
        <dbReference type="Proteomes" id="UP000178370"/>
    </source>
</evidence>
<accession>A0A1F6CPV7</accession>
<dbReference type="STRING" id="1798482.A2763_02205"/>
<reference evidence="2 3" key="1">
    <citation type="journal article" date="2016" name="Nat. Commun.">
        <title>Thousands of microbial genomes shed light on interconnected biogeochemical processes in an aquifer system.</title>
        <authorList>
            <person name="Anantharaman K."/>
            <person name="Brown C.T."/>
            <person name="Hug L.A."/>
            <person name="Sharon I."/>
            <person name="Castelle C.J."/>
            <person name="Probst A.J."/>
            <person name="Thomas B.C."/>
            <person name="Singh A."/>
            <person name="Wilkins M.J."/>
            <person name="Karaoz U."/>
            <person name="Brodie E.L."/>
            <person name="Williams K.H."/>
            <person name="Hubbard S.S."/>
            <person name="Banfield J.F."/>
        </authorList>
    </citation>
    <scope>NUCLEOTIDE SEQUENCE [LARGE SCALE GENOMIC DNA]</scope>
</reference>
<dbReference type="AlphaFoldDB" id="A0A1F6CPV7"/>
<dbReference type="CDD" id="cd02440">
    <property type="entry name" value="AdoMet_MTases"/>
    <property type="match status" value="1"/>
</dbReference>
<dbReference type="Pfam" id="PF08241">
    <property type="entry name" value="Methyltransf_11"/>
    <property type="match status" value="1"/>
</dbReference>
<organism evidence="2 3">
    <name type="scientific">Candidatus Kaiserbacteria bacterium RIFCSPHIGHO2_01_FULL_54_36</name>
    <dbReference type="NCBI Taxonomy" id="1798482"/>
    <lineage>
        <taxon>Bacteria</taxon>
        <taxon>Candidatus Kaiseribacteriota</taxon>
    </lineage>
</organism>
<proteinExistence type="predicted"/>
<protein>
    <recommendedName>
        <fullName evidence="1">Methyltransferase type 11 domain-containing protein</fullName>
    </recommendedName>
</protein>
<comment type="caution">
    <text evidence="2">The sequence shown here is derived from an EMBL/GenBank/DDBJ whole genome shotgun (WGS) entry which is preliminary data.</text>
</comment>
<gene>
    <name evidence="2" type="ORF">A2763_02205</name>
</gene>